<gene>
    <name evidence="1" type="ORF">K431DRAFT_286514</name>
</gene>
<proteinExistence type="predicted"/>
<dbReference type="EMBL" id="MU003808">
    <property type="protein sequence ID" value="KAF2719717.1"/>
    <property type="molecule type" value="Genomic_DNA"/>
</dbReference>
<accession>A0A9P4Q352</accession>
<protein>
    <submittedName>
        <fullName evidence="1">Uncharacterized protein</fullName>
    </submittedName>
</protein>
<name>A0A9P4Q352_9PEZI</name>
<dbReference type="OrthoDB" id="3945683at2759"/>
<dbReference type="Proteomes" id="UP000799441">
    <property type="component" value="Unassembled WGS sequence"/>
</dbReference>
<organism evidence="1 2">
    <name type="scientific">Polychaeton citri CBS 116435</name>
    <dbReference type="NCBI Taxonomy" id="1314669"/>
    <lineage>
        <taxon>Eukaryota</taxon>
        <taxon>Fungi</taxon>
        <taxon>Dikarya</taxon>
        <taxon>Ascomycota</taxon>
        <taxon>Pezizomycotina</taxon>
        <taxon>Dothideomycetes</taxon>
        <taxon>Dothideomycetidae</taxon>
        <taxon>Capnodiales</taxon>
        <taxon>Capnodiaceae</taxon>
        <taxon>Polychaeton</taxon>
    </lineage>
</organism>
<comment type="caution">
    <text evidence="1">The sequence shown here is derived from an EMBL/GenBank/DDBJ whole genome shotgun (WGS) entry which is preliminary data.</text>
</comment>
<evidence type="ECO:0000313" key="1">
    <source>
        <dbReference type="EMBL" id="KAF2719717.1"/>
    </source>
</evidence>
<dbReference type="AlphaFoldDB" id="A0A9P4Q352"/>
<reference evidence="1" key="1">
    <citation type="journal article" date="2020" name="Stud. Mycol.">
        <title>101 Dothideomycetes genomes: a test case for predicting lifestyles and emergence of pathogens.</title>
        <authorList>
            <person name="Haridas S."/>
            <person name="Albert R."/>
            <person name="Binder M."/>
            <person name="Bloem J."/>
            <person name="Labutti K."/>
            <person name="Salamov A."/>
            <person name="Andreopoulos B."/>
            <person name="Baker S."/>
            <person name="Barry K."/>
            <person name="Bills G."/>
            <person name="Bluhm B."/>
            <person name="Cannon C."/>
            <person name="Castanera R."/>
            <person name="Culley D."/>
            <person name="Daum C."/>
            <person name="Ezra D."/>
            <person name="Gonzalez J."/>
            <person name="Henrissat B."/>
            <person name="Kuo A."/>
            <person name="Liang C."/>
            <person name="Lipzen A."/>
            <person name="Lutzoni F."/>
            <person name="Magnuson J."/>
            <person name="Mondo S."/>
            <person name="Nolan M."/>
            <person name="Ohm R."/>
            <person name="Pangilinan J."/>
            <person name="Park H.-J."/>
            <person name="Ramirez L."/>
            <person name="Alfaro M."/>
            <person name="Sun H."/>
            <person name="Tritt A."/>
            <person name="Yoshinaga Y."/>
            <person name="Zwiers L.-H."/>
            <person name="Turgeon B."/>
            <person name="Goodwin S."/>
            <person name="Spatafora J."/>
            <person name="Crous P."/>
            <person name="Grigoriev I."/>
        </authorList>
    </citation>
    <scope>NUCLEOTIDE SEQUENCE</scope>
    <source>
        <strain evidence="1">CBS 116435</strain>
    </source>
</reference>
<keyword evidence="2" id="KW-1185">Reference proteome</keyword>
<evidence type="ECO:0000313" key="2">
    <source>
        <dbReference type="Proteomes" id="UP000799441"/>
    </source>
</evidence>
<sequence length="458" mass="49947">MPLGLSASYKTFTGGQSYVPMKRSVDMPSSYGIFPPPGLTPLGSNQGTFIFANATIPFAQKAQHLAPDIRPTNLTYVLGKNVSDPPLPPFPQVYGFNMVLLSNQSTVFLDTPSDEYLKSIQASLAIDESVAISADVNGLVSAYNETVNAHPESLDQKLASFCATAHNQLIGVVDLYNRWTLMALEDMVNDTSVWLGFVPSDKAQTTCDGLGKFVNQYDNRRVKCQGTWQITRQSVFLTDGSCSDEALPDRMQAILKINLGISRWFMGPLTDLLADFSLARNESVWKAPSLATAVAGALWSRIAAGFSPAARSPWSLEPIMYGWNISDTEFVPWPETGAWYEVNDTAISIRPAMRRAASLYGVIVLQPLLSITFLILRCLCCSAPVSEGFGLISILAGVDHASLNALRGASYSGKLNRTTHVHIALEDGDDGRGKVRYHLSGDNVTKRNGKLHPGRLYE</sequence>